<accession>A0A7W5ZSG2</accession>
<protein>
    <submittedName>
        <fullName evidence="4">Parallel beta-helix repeat protein</fullName>
    </submittedName>
</protein>
<dbReference type="EMBL" id="JACIBY010000033">
    <property type="protein sequence ID" value="MBB3842304.1"/>
    <property type="molecule type" value="Genomic_DNA"/>
</dbReference>
<dbReference type="Gene3D" id="2.160.20.10">
    <property type="entry name" value="Single-stranded right-handed beta-helix, Pectin lyase-like"/>
    <property type="match status" value="1"/>
</dbReference>
<dbReference type="InterPro" id="IPR012334">
    <property type="entry name" value="Pectin_lyas_fold"/>
</dbReference>
<keyword evidence="2" id="KW-0732">Signal</keyword>
<feature type="compositionally biased region" description="Low complexity" evidence="1">
    <location>
        <begin position="672"/>
        <end position="690"/>
    </location>
</feature>
<dbReference type="SUPFAM" id="SSF51126">
    <property type="entry name" value="Pectin lyase-like"/>
    <property type="match status" value="1"/>
</dbReference>
<evidence type="ECO:0000256" key="2">
    <source>
        <dbReference type="SAM" id="SignalP"/>
    </source>
</evidence>
<dbReference type="InterPro" id="IPR022441">
    <property type="entry name" value="Para_beta_helix_rpt-2"/>
</dbReference>
<dbReference type="NCBIfam" id="TIGR03804">
    <property type="entry name" value="para_beta_helix"/>
    <property type="match status" value="1"/>
</dbReference>
<dbReference type="InterPro" id="IPR011050">
    <property type="entry name" value="Pectin_lyase_fold/virulence"/>
</dbReference>
<dbReference type="InterPro" id="IPR006626">
    <property type="entry name" value="PbH1"/>
</dbReference>
<comment type="caution">
    <text evidence="4">The sequence shown here is derived from an EMBL/GenBank/DDBJ whole genome shotgun (WGS) entry which is preliminary data.</text>
</comment>
<evidence type="ECO:0000313" key="5">
    <source>
        <dbReference type="Proteomes" id="UP000541352"/>
    </source>
</evidence>
<dbReference type="RefSeq" id="WP_183980585.1">
    <property type="nucleotide sequence ID" value="NZ_JACIBY010000033.1"/>
</dbReference>
<dbReference type="NCBIfam" id="NF041518">
    <property type="entry name" value="choice_anch_Q"/>
    <property type="match status" value="1"/>
</dbReference>
<feature type="domain" description="Right handed beta helix" evidence="3">
    <location>
        <begin position="448"/>
        <end position="612"/>
    </location>
</feature>
<dbReference type="SMART" id="SM00710">
    <property type="entry name" value="PbH1"/>
    <property type="match status" value="5"/>
</dbReference>
<feature type="region of interest" description="Disordered" evidence="1">
    <location>
        <begin position="668"/>
        <end position="690"/>
    </location>
</feature>
<evidence type="ECO:0000256" key="1">
    <source>
        <dbReference type="SAM" id="MobiDB-lite"/>
    </source>
</evidence>
<evidence type="ECO:0000259" key="3">
    <source>
        <dbReference type="Pfam" id="PF13229"/>
    </source>
</evidence>
<proteinExistence type="predicted"/>
<dbReference type="AlphaFoldDB" id="A0A7W5ZSG2"/>
<keyword evidence="5" id="KW-1185">Reference proteome</keyword>
<feature type="chain" id="PRO_5030674712" evidence="2">
    <location>
        <begin position="20"/>
        <end position="1010"/>
    </location>
</feature>
<dbReference type="Pfam" id="PF13229">
    <property type="entry name" value="Beta_helix"/>
    <property type="match status" value="1"/>
</dbReference>
<evidence type="ECO:0000313" key="4">
    <source>
        <dbReference type="EMBL" id="MBB3842304.1"/>
    </source>
</evidence>
<sequence>MKKLITLSIALLLSYVVQAQFYNNGGTLSISTGGILHVNNAFTNKSGGNLVNNGTLNVKGNLTNEQTMSNPHNGTLHLSGSSPQTIGGTAALLVKNLTFNNAAGISLLKSLKADGEVQFQSGIVAASSSAEPLAFTSNGLVSATNAPSNTSHVNGYVLREGTGAFDFPVGDGTRYQKVGTNLTANGSGLLAKYNASDAGTGTFATTGASATALTSYNTQEHWDISPLSTATGAVTIHWDDYKTPTLTDVSLVKVAHKSGANWLNQGGTGTGTTSTGSLTSSSVSTWSPFTLGLTAAAPGCPSGNTLYVNASVSGGAGDGSSWANAYASLSNALAVAHACNIIKTIKVAQGTYKPTRKPFNAGVEMTTSNSRDITFHIPDGVTMEGGYNATTGSRDIAANVTTLSGDIGTADIATDNAYHVVLASAASSGGVGVTIDGFSITGGNASEGSTITVNGNTLYRYIGGGIYTFYGMNTLSNNTLYSNSSGYAGAGIRIDWGNNTLTNNTLYNNTSLYSSGISVNNSTNTLTNNTLHNNTASDQGGGIYSSQSTNTLSNNTLYNNTATNNGGGIYLSNSTNTLSNNIFWGNKKGSTPSATVAGADVYTGSSDTFKNNLLQLAESSYTSANNNALGAGASGNIFNQDPLFVNAASPAGADSKHRTADDGLALQISSPGINAGTTGTGIPTTDITGAARVGNPDMGAYEAVCTTPTFSVGTPTNPTTCGGTNGSIPLTGLAASTSYSVSYQKDGNSAVVSTLISNASGELTIGSLGAGNYTNITITSAGCTSAPATASLANPPSAMATISGTTNVCQNAPSPLVTFTGSNGTAPYTFSYRINGGAQQTLTTTGSSSTATLLQTTITAGVFTYTLESVNDAQSCGQNQTGTATLTVQGKPTISLNALQQTLNEGNNPVLCDTDADPVNTLQFNVSANCVSGSPLWRSQVGNGAWSEWSATAPTTQSSNNQPHRYQAACDANCPVTYSSPIELTINYRAAAPQNVSLVVDGVSIAAGQT</sequence>
<feature type="non-terminal residue" evidence="4">
    <location>
        <position position="1010"/>
    </location>
</feature>
<feature type="signal peptide" evidence="2">
    <location>
        <begin position="1"/>
        <end position="19"/>
    </location>
</feature>
<dbReference type="Proteomes" id="UP000541352">
    <property type="component" value="Unassembled WGS sequence"/>
</dbReference>
<gene>
    <name evidence="4" type="ORF">FHS57_006335</name>
</gene>
<reference evidence="4 5" key="1">
    <citation type="submission" date="2020-08" db="EMBL/GenBank/DDBJ databases">
        <title>Genomic Encyclopedia of Type Strains, Phase IV (KMG-IV): sequencing the most valuable type-strain genomes for metagenomic binning, comparative biology and taxonomic classification.</title>
        <authorList>
            <person name="Goeker M."/>
        </authorList>
    </citation>
    <scope>NUCLEOTIDE SEQUENCE [LARGE SCALE GENOMIC DNA]</scope>
    <source>
        <strain evidence="4 5">DSM 17976</strain>
    </source>
</reference>
<name>A0A7W5ZSG2_9BACT</name>
<dbReference type="InterPro" id="IPR059226">
    <property type="entry name" value="Choice_anch_Q_dom"/>
</dbReference>
<organism evidence="4 5">
    <name type="scientific">Runella defluvii</name>
    <dbReference type="NCBI Taxonomy" id="370973"/>
    <lineage>
        <taxon>Bacteria</taxon>
        <taxon>Pseudomonadati</taxon>
        <taxon>Bacteroidota</taxon>
        <taxon>Cytophagia</taxon>
        <taxon>Cytophagales</taxon>
        <taxon>Spirosomataceae</taxon>
        <taxon>Runella</taxon>
    </lineage>
</organism>
<dbReference type="InterPro" id="IPR039448">
    <property type="entry name" value="Beta_helix"/>
</dbReference>